<evidence type="ECO:0000256" key="1">
    <source>
        <dbReference type="SAM" id="MobiDB-lite"/>
    </source>
</evidence>
<dbReference type="EMBL" id="GISG01243130">
    <property type="protein sequence ID" value="MBA4669343.1"/>
    <property type="molecule type" value="Transcribed_RNA"/>
</dbReference>
<proteinExistence type="predicted"/>
<evidence type="ECO:0000313" key="2">
    <source>
        <dbReference type="EMBL" id="MBA4669343.1"/>
    </source>
</evidence>
<accession>A0A7C9ELZ0</accession>
<reference evidence="2" key="2">
    <citation type="submission" date="2020-07" db="EMBL/GenBank/DDBJ databases">
        <authorList>
            <person name="Vera ALvarez R."/>
            <person name="Arias-Moreno D.M."/>
            <person name="Jimenez-Jacinto V."/>
            <person name="Jimenez-Bremont J.F."/>
            <person name="Swaminathan K."/>
            <person name="Moose S.P."/>
            <person name="Guerrero-Gonzalez M.L."/>
            <person name="Marino-Ramirez L."/>
            <person name="Landsman D."/>
            <person name="Rodriguez-Kessler M."/>
            <person name="Delgado-Sanchez P."/>
        </authorList>
    </citation>
    <scope>NUCLEOTIDE SEQUENCE</scope>
    <source>
        <tissue evidence="2">Cladode</tissue>
    </source>
</reference>
<sequence>METRDWHVKILFQHCCIIQRNCSNEDTDRCKKVDDKDKLQKFLRAPDGLKQLPDEKESNCTNHCPIHSLFNISRSYEVPGKRDCAGRNKSKVSNDRREKLNYNVATDKDYR</sequence>
<feature type="region of interest" description="Disordered" evidence="1">
    <location>
        <begin position="83"/>
        <end position="111"/>
    </location>
</feature>
<name>A0A7C9ELZ0_OPUST</name>
<organism evidence="2">
    <name type="scientific">Opuntia streptacantha</name>
    <name type="common">Prickly pear cactus</name>
    <name type="synonym">Opuntia cardona</name>
    <dbReference type="NCBI Taxonomy" id="393608"/>
    <lineage>
        <taxon>Eukaryota</taxon>
        <taxon>Viridiplantae</taxon>
        <taxon>Streptophyta</taxon>
        <taxon>Embryophyta</taxon>
        <taxon>Tracheophyta</taxon>
        <taxon>Spermatophyta</taxon>
        <taxon>Magnoliopsida</taxon>
        <taxon>eudicotyledons</taxon>
        <taxon>Gunneridae</taxon>
        <taxon>Pentapetalae</taxon>
        <taxon>Caryophyllales</taxon>
        <taxon>Cactineae</taxon>
        <taxon>Cactaceae</taxon>
        <taxon>Opuntioideae</taxon>
        <taxon>Opuntia</taxon>
    </lineage>
</organism>
<dbReference type="AlphaFoldDB" id="A0A7C9ELZ0"/>
<protein>
    <submittedName>
        <fullName evidence="2">Uncharacterized protein</fullName>
    </submittedName>
</protein>
<reference evidence="2" key="1">
    <citation type="journal article" date="2013" name="J. Plant Res.">
        <title>Effect of fungi and light on seed germination of three Opuntia species from semiarid lands of central Mexico.</title>
        <authorList>
            <person name="Delgado-Sanchez P."/>
            <person name="Jimenez-Bremont J.F."/>
            <person name="Guerrero-Gonzalez Mde L."/>
            <person name="Flores J."/>
        </authorList>
    </citation>
    <scope>NUCLEOTIDE SEQUENCE</scope>
    <source>
        <tissue evidence="2">Cladode</tissue>
    </source>
</reference>